<dbReference type="OrthoDB" id="9796652at2"/>
<accession>A0A238YGA2</accession>
<reference evidence="5" key="2">
    <citation type="submission" date="2017-06" db="EMBL/GenBank/DDBJ databases">
        <authorList>
            <person name="Varghese N."/>
            <person name="Submissions S."/>
        </authorList>
    </citation>
    <scope>NUCLEOTIDE SEQUENCE [LARGE SCALE GENOMIC DNA]</scope>
    <source>
        <strain evidence="5">DSM 26170</strain>
    </source>
</reference>
<comment type="similarity">
    <text evidence="1">Belongs to the short-chain dehydrogenases/reductases (SDR) family.</text>
</comment>
<evidence type="ECO:0000313" key="3">
    <source>
        <dbReference type="EMBL" id="SNR70147.1"/>
    </source>
</evidence>
<dbReference type="GO" id="GO:0030497">
    <property type="term" value="P:fatty acid elongation"/>
    <property type="evidence" value="ECO:0007669"/>
    <property type="project" value="TreeGrafter"/>
</dbReference>
<dbReference type="SUPFAM" id="SSF51735">
    <property type="entry name" value="NAD(P)-binding Rossmann-fold domains"/>
    <property type="match status" value="1"/>
</dbReference>
<feature type="domain" description="Ketoreductase" evidence="2">
    <location>
        <begin position="14"/>
        <end position="194"/>
    </location>
</feature>
<evidence type="ECO:0000313" key="6">
    <source>
        <dbReference type="Proteomes" id="UP000292859"/>
    </source>
</evidence>
<dbReference type="InterPro" id="IPR002347">
    <property type="entry name" value="SDR_fam"/>
</dbReference>
<name>A0A238YGA2_9RHOB</name>
<evidence type="ECO:0000256" key="1">
    <source>
        <dbReference type="ARBA" id="ARBA00006484"/>
    </source>
</evidence>
<dbReference type="PROSITE" id="PS00061">
    <property type="entry name" value="ADH_SHORT"/>
    <property type="match status" value="1"/>
</dbReference>
<dbReference type="GO" id="GO:0016616">
    <property type="term" value="F:oxidoreductase activity, acting on the CH-OH group of donors, NAD or NADP as acceptor"/>
    <property type="evidence" value="ECO:0007669"/>
    <property type="project" value="UniProtKB-ARBA"/>
</dbReference>
<dbReference type="PANTHER" id="PTHR42760:SF135">
    <property type="entry name" value="BLL7886 PROTEIN"/>
    <property type="match status" value="1"/>
</dbReference>
<gene>
    <name evidence="4" type="ORF">EYF88_16425</name>
    <name evidence="3" type="ORF">SAMN06265378_11833</name>
</gene>
<dbReference type="PANTHER" id="PTHR42760">
    <property type="entry name" value="SHORT-CHAIN DEHYDROGENASES/REDUCTASES FAMILY MEMBER"/>
    <property type="match status" value="1"/>
</dbReference>
<dbReference type="PRINTS" id="PR00081">
    <property type="entry name" value="GDHRDH"/>
</dbReference>
<evidence type="ECO:0000313" key="5">
    <source>
        <dbReference type="Proteomes" id="UP000198409"/>
    </source>
</evidence>
<evidence type="ECO:0000259" key="2">
    <source>
        <dbReference type="SMART" id="SM00822"/>
    </source>
</evidence>
<dbReference type="InterPro" id="IPR036291">
    <property type="entry name" value="NAD(P)-bd_dom_sf"/>
</dbReference>
<dbReference type="InterPro" id="IPR057326">
    <property type="entry name" value="KR_dom"/>
</dbReference>
<evidence type="ECO:0000313" key="4">
    <source>
        <dbReference type="EMBL" id="TBN46644.1"/>
    </source>
</evidence>
<dbReference type="EMBL" id="FZNM01000018">
    <property type="protein sequence ID" value="SNR70147.1"/>
    <property type="molecule type" value="Genomic_DNA"/>
</dbReference>
<reference evidence="4 6" key="3">
    <citation type="submission" date="2019-02" db="EMBL/GenBank/DDBJ databases">
        <authorList>
            <person name="Zhang G."/>
        </authorList>
    </citation>
    <scope>NUCLEOTIDE SEQUENCE [LARGE SCALE GENOMIC DNA]</scope>
    <source>
        <strain evidence="4 6">CMB17</strain>
    </source>
</reference>
<protein>
    <submittedName>
        <fullName evidence="3">NAD(P)-dependent dehydrogenase, short-chain alcohol dehydrogenase family</fullName>
    </submittedName>
    <submittedName>
        <fullName evidence="4">SDR family oxidoreductase</fullName>
    </submittedName>
</protein>
<keyword evidence="6" id="KW-1185">Reference proteome</keyword>
<dbReference type="Pfam" id="PF13561">
    <property type="entry name" value="adh_short_C2"/>
    <property type="match status" value="1"/>
</dbReference>
<dbReference type="RefSeq" id="WP_089389297.1">
    <property type="nucleotide sequence ID" value="NZ_FZNM01000018.1"/>
</dbReference>
<dbReference type="FunFam" id="3.40.50.720:FF:000084">
    <property type="entry name" value="Short-chain dehydrogenase reductase"/>
    <property type="match status" value="1"/>
</dbReference>
<dbReference type="EMBL" id="SIRL01000017">
    <property type="protein sequence ID" value="TBN46644.1"/>
    <property type="molecule type" value="Genomic_DNA"/>
</dbReference>
<organism evidence="3 5">
    <name type="scientific">Paracoccus sediminis</name>
    <dbReference type="NCBI Taxonomy" id="1214787"/>
    <lineage>
        <taxon>Bacteria</taxon>
        <taxon>Pseudomonadati</taxon>
        <taxon>Pseudomonadota</taxon>
        <taxon>Alphaproteobacteria</taxon>
        <taxon>Rhodobacterales</taxon>
        <taxon>Paracoccaceae</taxon>
        <taxon>Paracoccus</taxon>
    </lineage>
</organism>
<dbReference type="Proteomes" id="UP000198409">
    <property type="component" value="Unassembled WGS sequence"/>
</dbReference>
<dbReference type="SMART" id="SM00822">
    <property type="entry name" value="PKS_KR"/>
    <property type="match status" value="1"/>
</dbReference>
<dbReference type="PRINTS" id="PR00080">
    <property type="entry name" value="SDRFAMILY"/>
</dbReference>
<dbReference type="InterPro" id="IPR020904">
    <property type="entry name" value="Sc_DH/Rdtase_CS"/>
</dbReference>
<proteinExistence type="inferred from homology"/>
<sequence length="259" mass="26622">MTPALAERFSLDGRTALVTGASGALGARFTETLAGAGAAVVLAARRTGPMEALRDRLTAQGARAAVVAMDVTDAASVDAALAQAEAALGPIDLIVNNSGIAEPAASLDQPDADWNRVFAINVDGARRLSIAAVRRLVALGRPGSIVNVASILGLRQGAGVTAYAASKAALVQMTRQHALEWARHGIRVNALAPGYIETGINHDFFATDAGQAQIRRIPQRRLGLPEELDGALLLLASDAGSFITGSVLVVDGGHLVSPL</sequence>
<dbReference type="Gene3D" id="3.40.50.720">
    <property type="entry name" value="NAD(P)-binding Rossmann-like Domain"/>
    <property type="match status" value="1"/>
</dbReference>
<reference evidence="3" key="1">
    <citation type="submission" date="2017-06" db="EMBL/GenBank/DDBJ databases">
        <authorList>
            <person name="Kim H.J."/>
            <person name="Triplett B.A."/>
        </authorList>
    </citation>
    <scope>NUCLEOTIDE SEQUENCE [LARGE SCALE GENOMIC DNA]</scope>
    <source>
        <strain evidence="3">DSM 26170</strain>
    </source>
</reference>
<dbReference type="Proteomes" id="UP000292859">
    <property type="component" value="Unassembled WGS sequence"/>
</dbReference>
<dbReference type="AlphaFoldDB" id="A0A238YGA2"/>